<keyword evidence="2" id="KW-1185">Reference proteome</keyword>
<gene>
    <name evidence="1" type="ORF">SAMN04489727_1732</name>
</gene>
<evidence type="ECO:0000313" key="1">
    <source>
        <dbReference type="EMBL" id="SEB43662.1"/>
    </source>
</evidence>
<protein>
    <submittedName>
        <fullName evidence="1">Uncharacterized protein</fullName>
    </submittedName>
</protein>
<name>A0A1H4JDK9_9PSEU</name>
<reference evidence="2" key="1">
    <citation type="submission" date="2016-10" db="EMBL/GenBank/DDBJ databases">
        <authorList>
            <person name="Varghese N."/>
            <person name="Submissions S."/>
        </authorList>
    </citation>
    <scope>NUCLEOTIDE SEQUENCE [LARGE SCALE GENOMIC DNA]</scope>
    <source>
        <strain evidence="2">DSM 44544</strain>
    </source>
</reference>
<dbReference type="EMBL" id="FNSO01000003">
    <property type="protein sequence ID" value="SEB43662.1"/>
    <property type="molecule type" value="Genomic_DNA"/>
</dbReference>
<dbReference type="RefSeq" id="WP_091305286.1">
    <property type="nucleotide sequence ID" value="NZ_FNSO01000003.1"/>
</dbReference>
<evidence type="ECO:0000313" key="2">
    <source>
        <dbReference type="Proteomes" id="UP000199622"/>
    </source>
</evidence>
<accession>A0A1H4JDK9</accession>
<dbReference type="OrthoDB" id="9763054at2"/>
<dbReference type="STRING" id="208445.SAMN04489727_1732"/>
<organism evidence="1 2">
    <name type="scientific">Amycolatopsis tolypomycina</name>
    <dbReference type="NCBI Taxonomy" id="208445"/>
    <lineage>
        <taxon>Bacteria</taxon>
        <taxon>Bacillati</taxon>
        <taxon>Actinomycetota</taxon>
        <taxon>Actinomycetes</taxon>
        <taxon>Pseudonocardiales</taxon>
        <taxon>Pseudonocardiaceae</taxon>
        <taxon>Amycolatopsis</taxon>
    </lineage>
</organism>
<proteinExistence type="predicted"/>
<dbReference type="Proteomes" id="UP000199622">
    <property type="component" value="Unassembled WGS sequence"/>
</dbReference>
<sequence length="158" mass="15992">MGFLAGDDATADLINRACGGYEQGKWTISADLALGTPTLINNWTPYTGTSGQINSGISVAAGVFTVGIGGEYLITLALRLSATAAGGHYCFVAGSGTTQTWTKSSDPGGSLNITCTVSMKLGAGGNFRCYGYSSPGANATREGASDLVSGVSVYRLGN</sequence>
<dbReference type="AlphaFoldDB" id="A0A1H4JDK9"/>